<comment type="caution">
    <text evidence="4">The sequence shown here is derived from an EMBL/GenBank/DDBJ whole genome shotgun (WGS) entry which is preliminary data.</text>
</comment>
<dbReference type="GO" id="GO:0005856">
    <property type="term" value="C:cytoskeleton"/>
    <property type="evidence" value="ECO:0007669"/>
    <property type="project" value="TreeGrafter"/>
</dbReference>
<organism evidence="4 5">
    <name type="scientific">Pseudonocardia autotrophica</name>
    <name type="common">Amycolata autotrophica</name>
    <name type="synonym">Nocardia autotrophica</name>
    <dbReference type="NCBI Taxonomy" id="2074"/>
    <lineage>
        <taxon>Bacteria</taxon>
        <taxon>Bacillati</taxon>
        <taxon>Actinomycetota</taxon>
        <taxon>Actinomycetes</taxon>
        <taxon>Pseudonocardiales</taxon>
        <taxon>Pseudonocardiaceae</taxon>
        <taxon>Pseudonocardia</taxon>
    </lineage>
</organism>
<dbReference type="InterPro" id="IPR001303">
    <property type="entry name" value="Aldolase_II/adducin_N"/>
</dbReference>
<dbReference type="Proteomes" id="UP000194360">
    <property type="component" value="Unassembled WGS sequence"/>
</dbReference>
<dbReference type="PANTHER" id="PTHR10672">
    <property type="entry name" value="ADDUCIN"/>
    <property type="match status" value="1"/>
</dbReference>
<dbReference type="InterPro" id="IPR036409">
    <property type="entry name" value="Aldolase_II/adducin_N_sf"/>
</dbReference>
<dbReference type="EMBL" id="MIGB01000066">
    <property type="protein sequence ID" value="OSY34806.1"/>
    <property type="molecule type" value="Genomic_DNA"/>
</dbReference>
<dbReference type="Pfam" id="PF00596">
    <property type="entry name" value="Aldolase_II"/>
    <property type="match status" value="1"/>
</dbReference>
<sequence>MTVVVDPTTSATTPVPTPVSTPASGPVPDPVEADRRDRKVVLAATLRLFARLGYEFGFNGHLTVRDPGSDDLFWANPWQVPFGRVRVSDLLLVEGSGEIVAGPPGAVVSGFASQHVLHSARADAVAVVHVHSPAGFTWSSSPRVLEPLTTDAALLHGLQAVHEDFGRTGQGRATTADSLGPTARLLIQRGHGFITVGRSLAEAAFYFIAAERAAASALQLAAAGHGEPIEAALLPKWTLTPELAEQHYQPYLRQILHDEPDLLG</sequence>
<evidence type="ECO:0000313" key="5">
    <source>
        <dbReference type="Proteomes" id="UP000194360"/>
    </source>
</evidence>
<feature type="domain" description="Class II aldolase/adducin N-terminal" evidence="3">
    <location>
        <begin position="40"/>
        <end position="218"/>
    </location>
</feature>
<dbReference type="InterPro" id="IPR051017">
    <property type="entry name" value="Aldolase-II_Adducin_sf"/>
</dbReference>
<keyword evidence="4" id="KW-0456">Lyase</keyword>
<evidence type="ECO:0000256" key="1">
    <source>
        <dbReference type="ARBA" id="ARBA00037961"/>
    </source>
</evidence>
<accession>A0A1Y2MHR0</accession>
<dbReference type="STRING" id="2074.BG845_06537"/>
<dbReference type="RefSeq" id="WP_158092364.1">
    <property type="nucleotide sequence ID" value="NZ_AP018920.1"/>
</dbReference>
<dbReference type="GO" id="GO:0051015">
    <property type="term" value="F:actin filament binding"/>
    <property type="evidence" value="ECO:0007669"/>
    <property type="project" value="TreeGrafter"/>
</dbReference>
<dbReference type="AlphaFoldDB" id="A0A1Y2MHR0"/>
<dbReference type="OrthoDB" id="3729465at2"/>
<proteinExistence type="inferred from homology"/>
<gene>
    <name evidence="4" type="primary">novR</name>
    <name evidence="4" type="ORF">BG845_06537</name>
</gene>
<evidence type="ECO:0000259" key="3">
    <source>
        <dbReference type="SMART" id="SM01007"/>
    </source>
</evidence>
<comment type="similarity">
    <text evidence="1">Belongs to the aldolase class II family.</text>
</comment>
<feature type="region of interest" description="Disordered" evidence="2">
    <location>
        <begin position="1"/>
        <end position="33"/>
    </location>
</feature>
<dbReference type="SUPFAM" id="SSF53639">
    <property type="entry name" value="AraD/HMP-PK domain-like"/>
    <property type="match status" value="1"/>
</dbReference>
<reference evidence="4 5" key="1">
    <citation type="submission" date="2016-09" db="EMBL/GenBank/DDBJ databases">
        <title>Pseudonocardia autotrophica DSM535, a candidate organism with high potential of specific P450 cytochromes.</title>
        <authorList>
            <person name="Grumaz C."/>
            <person name="Vainshtein Y."/>
            <person name="Kirstahler P."/>
            <person name="Sohn K."/>
        </authorList>
    </citation>
    <scope>NUCLEOTIDE SEQUENCE [LARGE SCALE GENOMIC DNA]</scope>
    <source>
        <strain evidence="4 5">DSM 535</strain>
    </source>
</reference>
<name>A0A1Y2MHR0_PSEAH</name>
<dbReference type="SMART" id="SM01007">
    <property type="entry name" value="Aldolase_II"/>
    <property type="match status" value="1"/>
</dbReference>
<dbReference type="PANTHER" id="PTHR10672:SF3">
    <property type="entry name" value="PROTEIN HU-LI TAI SHAO"/>
    <property type="match status" value="1"/>
</dbReference>
<dbReference type="EC" id="4.1.-.-" evidence="4"/>
<feature type="compositionally biased region" description="Pro residues" evidence="2">
    <location>
        <begin position="15"/>
        <end position="29"/>
    </location>
</feature>
<feature type="compositionally biased region" description="Low complexity" evidence="2">
    <location>
        <begin position="1"/>
        <end position="14"/>
    </location>
</feature>
<keyword evidence="5" id="KW-1185">Reference proteome</keyword>
<dbReference type="GO" id="GO:0016829">
    <property type="term" value="F:lyase activity"/>
    <property type="evidence" value="ECO:0007669"/>
    <property type="project" value="UniProtKB-KW"/>
</dbReference>
<protein>
    <submittedName>
        <fullName evidence="4">Decarboxylase NovR</fullName>
        <ecNumber evidence="4">4.1.-.-</ecNumber>
    </submittedName>
</protein>
<evidence type="ECO:0000256" key="2">
    <source>
        <dbReference type="SAM" id="MobiDB-lite"/>
    </source>
</evidence>
<dbReference type="Gene3D" id="3.40.225.10">
    <property type="entry name" value="Class II aldolase/adducin N-terminal domain"/>
    <property type="match status" value="1"/>
</dbReference>
<evidence type="ECO:0000313" key="4">
    <source>
        <dbReference type="EMBL" id="OSY34806.1"/>
    </source>
</evidence>